<evidence type="ECO:0000313" key="12">
    <source>
        <dbReference type="EMBL" id="MCA9755619.1"/>
    </source>
</evidence>
<evidence type="ECO:0000256" key="8">
    <source>
        <dbReference type="ARBA" id="ARBA00023118"/>
    </source>
</evidence>
<evidence type="ECO:0000256" key="4">
    <source>
        <dbReference type="ARBA" id="ARBA00022741"/>
    </source>
</evidence>
<keyword evidence="6" id="KW-0347">Helicase</keyword>
<comment type="similarity">
    <text evidence="1">In the N-terminal section; belongs to the CRISPR-associated nuclease Cas3-HD family.</text>
</comment>
<dbReference type="GO" id="GO:0003724">
    <property type="term" value="F:RNA helicase activity"/>
    <property type="evidence" value="ECO:0007669"/>
    <property type="project" value="TreeGrafter"/>
</dbReference>
<comment type="similarity">
    <text evidence="2">In the central section; belongs to the CRISPR-associated helicase Cas3 family.</text>
</comment>
<feature type="domain" description="HD Cas3-type" evidence="11">
    <location>
        <begin position="584"/>
        <end position="841"/>
    </location>
</feature>
<keyword evidence="3" id="KW-0479">Metal-binding</keyword>
<dbReference type="Pfam" id="PF18019">
    <property type="entry name" value="Cas3_HD"/>
    <property type="match status" value="1"/>
</dbReference>
<reference evidence="12" key="1">
    <citation type="submission" date="2020-04" db="EMBL/GenBank/DDBJ databases">
        <authorList>
            <person name="Zhang T."/>
        </authorList>
    </citation>
    <scope>NUCLEOTIDE SEQUENCE</scope>
    <source>
        <strain evidence="12">HKST-UBA02</strain>
    </source>
</reference>
<keyword evidence="7" id="KW-0067">ATP-binding</keyword>
<dbReference type="GO" id="GO:0005524">
    <property type="term" value="F:ATP binding"/>
    <property type="evidence" value="ECO:0007669"/>
    <property type="project" value="UniProtKB-KW"/>
</dbReference>
<dbReference type="SUPFAM" id="SSF52540">
    <property type="entry name" value="P-loop containing nucleoside triphosphate hydrolases"/>
    <property type="match status" value="1"/>
</dbReference>
<sequence length="860" mass="94208">MDYPSFFRSVTGMSPYPYQVRLGEHDWPDLLDIPTGLGKTAAVVVSWLWKLSTGSDQATRRLVYCLPMRVLVDQTADAARRWIDAARPTLEAAGCAVPTVAVLRGGDVDDEWDANPDRPCLIVGTQDLLLSRALNRGYAMSRYRWPIHFAWLHNDATWVFDETQLMGVGVETGSQLQAFRDRLGTAAPSRSLWMSATLDPAQLRTVDWLDDGRVQRAWTRGELGADDLREEAVLRRTTAVKPLSVSKTRLEAKDKNYARDLAKTVVGAHGTSQALTLVVVNRVARAQEIFRALQKLDPPAKLALVHARMRAQDRREQESVLLEGEGSRIVVATQAIEAGVDVSAETLFTELAPWPSLVQRFGRCNRRGESAGARVVWVDVDDKAADEHPPYAAQDLHTARGLLETLTDAGPTSLGAVAFTPPSVVRPVVRRKDLLELFDTTPDLLGQDLDVSRFVRDEQDTDVLVYWRPASSEDETAPSETEPAAHAGELCRVGVGNFRGFLDKLRKRERAEKVALAWTWNTVAGEWERLDGVRPGQVIRLDVRAGGYEDGIGWTGDTFGPGVTPVAEAAAVPMQAMEDDRETESPTWVPLTDHLADVEREAGELVGAVLEDGASMAASWPGGAWSPERVRSAVRTAARWHDVGKAHREFQSRLLRATETGHEPPPAGDGPWAKAGHRRMARHVERRYFRHELASALAWRKWAASVDDASRSNSAVVGEDRLRALVAYLIAAHHGKVRLSIRSVPGETRPNEGVGATGNGSAASAQPRDPLFARGVWHGDVLPSVALPDGTVLGPIELDLSCMKLGPGSWLEEALSLRDDPELGPFRLAYLESLVRIADWRGSAKPSTPVGRVDEIGGGA</sequence>
<dbReference type="NCBIfam" id="TIGR01596">
    <property type="entry name" value="cas3_HD"/>
    <property type="match status" value="1"/>
</dbReference>
<dbReference type="Pfam" id="PF00270">
    <property type="entry name" value="DEAD"/>
    <property type="match status" value="1"/>
</dbReference>
<dbReference type="GO" id="GO:0051607">
    <property type="term" value="P:defense response to virus"/>
    <property type="evidence" value="ECO:0007669"/>
    <property type="project" value="UniProtKB-KW"/>
</dbReference>
<comment type="similarity">
    <text evidence="9">Belongs to the DEAD box helicase family.</text>
</comment>
<dbReference type="GO" id="GO:0004519">
    <property type="term" value="F:endonuclease activity"/>
    <property type="evidence" value="ECO:0007669"/>
    <property type="project" value="UniProtKB-KW"/>
</dbReference>
<keyword evidence="5" id="KW-0378">Hydrolase</keyword>
<dbReference type="PROSITE" id="PS51643">
    <property type="entry name" value="HD_CAS3"/>
    <property type="match status" value="1"/>
</dbReference>
<evidence type="ECO:0000256" key="7">
    <source>
        <dbReference type="ARBA" id="ARBA00022840"/>
    </source>
</evidence>
<name>A0A956NAJ5_UNCEI</name>
<evidence type="ECO:0000256" key="2">
    <source>
        <dbReference type="ARBA" id="ARBA00009046"/>
    </source>
</evidence>
<evidence type="ECO:0000256" key="9">
    <source>
        <dbReference type="ARBA" id="ARBA00038437"/>
    </source>
</evidence>
<dbReference type="GO" id="GO:0016787">
    <property type="term" value="F:hydrolase activity"/>
    <property type="evidence" value="ECO:0007669"/>
    <property type="project" value="UniProtKB-KW"/>
</dbReference>
<dbReference type="EMBL" id="JAGQHS010000027">
    <property type="protein sequence ID" value="MCA9755619.1"/>
    <property type="molecule type" value="Genomic_DNA"/>
</dbReference>
<dbReference type="PANTHER" id="PTHR47959:SF16">
    <property type="entry name" value="CRISPR-ASSOCIATED NUCLEASE_HELICASE CAS3-RELATED"/>
    <property type="match status" value="1"/>
</dbReference>
<protein>
    <submittedName>
        <fullName evidence="12">CRISPR-associated endonuclease Cas3</fullName>
    </submittedName>
</protein>
<dbReference type="InterPro" id="IPR001650">
    <property type="entry name" value="Helicase_C-like"/>
</dbReference>
<gene>
    <name evidence="12" type="ORF">KDA27_07440</name>
</gene>
<dbReference type="InterPro" id="IPR050079">
    <property type="entry name" value="DEAD_box_RNA_helicase"/>
</dbReference>
<evidence type="ECO:0000313" key="13">
    <source>
        <dbReference type="Proteomes" id="UP000739538"/>
    </source>
</evidence>
<dbReference type="PANTHER" id="PTHR47959">
    <property type="entry name" value="ATP-DEPENDENT RNA HELICASE RHLE-RELATED"/>
    <property type="match status" value="1"/>
</dbReference>
<proteinExistence type="inferred from homology"/>
<evidence type="ECO:0000259" key="11">
    <source>
        <dbReference type="PROSITE" id="PS51643"/>
    </source>
</evidence>
<evidence type="ECO:0000256" key="3">
    <source>
        <dbReference type="ARBA" id="ARBA00022723"/>
    </source>
</evidence>
<dbReference type="InterPro" id="IPR054712">
    <property type="entry name" value="Cas3-like_dom"/>
</dbReference>
<dbReference type="GO" id="GO:0003676">
    <property type="term" value="F:nucleic acid binding"/>
    <property type="evidence" value="ECO:0007669"/>
    <property type="project" value="InterPro"/>
</dbReference>
<dbReference type="AlphaFoldDB" id="A0A956NAJ5"/>
<reference evidence="12" key="2">
    <citation type="journal article" date="2021" name="Microbiome">
        <title>Successional dynamics and alternative stable states in a saline activated sludge microbial community over 9 years.</title>
        <authorList>
            <person name="Wang Y."/>
            <person name="Ye J."/>
            <person name="Ju F."/>
            <person name="Liu L."/>
            <person name="Boyd J.A."/>
            <person name="Deng Y."/>
            <person name="Parks D.H."/>
            <person name="Jiang X."/>
            <person name="Yin X."/>
            <person name="Woodcroft B.J."/>
            <person name="Tyson G.W."/>
            <person name="Hugenholtz P."/>
            <person name="Polz M.F."/>
            <person name="Zhang T."/>
        </authorList>
    </citation>
    <scope>NUCLEOTIDE SEQUENCE</scope>
    <source>
        <strain evidence="12">HKST-UBA02</strain>
    </source>
</reference>
<dbReference type="InterPro" id="IPR011545">
    <property type="entry name" value="DEAD/DEAH_box_helicase_dom"/>
</dbReference>
<accession>A0A956NAJ5</accession>
<dbReference type="Proteomes" id="UP000739538">
    <property type="component" value="Unassembled WGS sequence"/>
</dbReference>
<dbReference type="Gene3D" id="3.40.50.300">
    <property type="entry name" value="P-loop containing nucleotide triphosphate hydrolases"/>
    <property type="match status" value="2"/>
</dbReference>
<dbReference type="InterPro" id="IPR038257">
    <property type="entry name" value="CRISPR-assoc_Cas3_HD_sf"/>
</dbReference>
<evidence type="ECO:0000256" key="5">
    <source>
        <dbReference type="ARBA" id="ARBA00022801"/>
    </source>
</evidence>
<dbReference type="InterPro" id="IPR027417">
    <property type="entry name" value="P-loop_NTPase"/>
</dbReference>
<dbReference type="GO" id="GO:0046872">
    <property type="term" value="F:metal ion binding"/>
    <property type="evidence" value="ECO:0007669"/>
    <property type="project" value="UniProtKB-KW"/>
</dbReference>
<comment type="caution">
    <text evidence="12">The sequence shown here is derived from an EMBL/GenBank/DDBJ whole genome shotgun (WGS) entry which is preliminary data.</text>
</comment>
<dbReference type="Pfam" id="PF22590">
    <property type="entry name" value="Cas3-like_C_2"/>
    <property type="match status" value="1"/>
</dbReference>
<keyword evidence="12" id="KW-0255">Endonuclease</keyword>
<evidence type="ECO:0000256" key="6">
    <source>
        <dbReference type="ARBA" id="ARBA00022806"/>
    </source>
</evidence>
<dbReference type="Gene3D" id="1.10.3210.30">
    <property type="match status" value="1"/>
</dbReference>
<evidence type="ECO:0000256" key="1">
    <source>
        <dbReference type="ARBA" id="ARBA00006847"/>
    </source>
</evidence>
<keyword evidence="12" id="KW-0540">Nuclease</keyword>
<feature type="region of interest" description="Disordered" evidence="10">
    <location>
        <begin position="746"/>
        <end position="765"/>
    </location>
</feature>
<dbReference type="InterPro" id="IPR006483">
    <property type="entry name" value="CRISPR-assoc_Cas3_HD"/>
</dbReference>
<feature type="region of interest" description="Disordered" evidence="10">
    <location>
        <begin position="657"/>
        <end position="677"/>
    </location>
</feature>
<keyword evidence="4" id="KW-0547">Nucleotide-binding</keyword>
<dbReference type="GO" id="GO:0005829">
    <property type="term" value="C:cytosol"/>
    <property type="evidence" value="ECO:0007669"/>
    <property type="project" value="TreeGrafter"/>
</dbReference>
<evidence type="ECO:0000256" key="10">
    <source>
        <dbReference type="SAM" id="MobiDB-lite"/>
    </source>
</evidence>
<keyword evidence="8" id="KW-0051">Antiviral defense</keyword>
<dbReference type="SMART" id="SM00490">
    <property type="entry name" value="HELICc"/>
    <property type="match status" value="1"/>
</dbReference>
<organism evidence="12 13">
    <name type="scientific">Eiseniibacteriota bacterium</name>
    <dbReference type="NCBI Taxonomy" id="2212470"/>
    <lineage>
        <taxon>Bacteria</taxon>
        <taxon>Candidatus Eiseniibacteriota</taxon>
    </lineage>
</organism>